<protein>
    <submittedName>
        <fullName evidence="10">Lycopene cyclase domain-containing protein</fullName>
    </submittedName>
</protein>
<evidence type="ECO:0000256" key="2">
    <source>
        <dbReference type="ARBA" id="ARBA00004829"/>
    </source>
</evidence>
<feature type="transmembrane region" description="Helical" evidence="8">
    <location>
        <begin position="216"/>
        <end position="237"/>
    </location>
</feature>
<comment type="pathway">
    <text evidence="2">Carotenoid biosynthesis.</text>
</comment>
<dbReference type="GO" id="GO:0016117">
    <property type="term" value="P:carotenoid biosynthetic process"/>
    <property type="evidence" value="ECO:0007669"/>
    <property type="project" value="UniProtKB-KW"/>
</dbReference>
<accession>A0ABD5Y617</accession>
<evidence type="ECO:0000256" key="7">
    <source>
        <dbReference type="ARBA" id="ARBA00023235"/>
    </source>
</evidence>
<feature type="transmembrane region" description="Helical" evidence="8">
    <location>
        <begin position="118"/>
        <end position="135"/>
    </location>
</feature>
<feature type="transmembrane region" description="Helical" evidence="8">
    <location>
        <begin position="85"/>
        <end position="106"/>
    </location>
</feature>
<evidence type="ECO:0000256" key="5">
    <source>
        <dbReference type="ARBA" id="ARBA00022989"/>
    </source>
</evidence>
<keyword evidence="5 8" id="KW-1133">Transmembrane helix</keyword>
<keyword evidence="3 8" id="KW-0812">Transmembrane</keyword>
<dbReference type="Proteomes" id="UP001596432">
    <property type="component" value="Unassembled WGS sequence"/>
</dbReference>
<dbReference type="RefSeq" id="WP_274322219.1">
    <property type="nucleotide sequence ID" value="NZ_CP118158.1"/>
</dbReference>
<name>A0ABD5Y617_9EURY</name>
<sequence length="241" mass="26437">MAPSLTYVQFHAVYVLPALAVLAATVHYRRDSVDWRVSGGGLALVTALAVTYTMPWDRLLIEAGVWTYGADAVTGRLWGVPYEEVLFFVLQPALTTLWTVHVAGPVVDGVAHSRRDRIAGAAAGFAVGLVGAALLTGRRTFYLGAILAWAGPVLALQWAVGWRYLWRRRGRVAVAVLVPSAYLWIADRLAIEAGVWAISETYTTGLAVAGLPVEEMLFFVVTNCFVVQGVVLFRWVVHRWR</sequence>
<dbReference type="InterPro" id="IPR017825">
    <property type="entry name" value="Lycopene_cyclase_dom"/>
</dbReference>
<comment type="subcellular location">
    <subcellularLocation>
        <location evidence="1">Membrane</location>
        <topology evidence="1">Multi-pass membrane protein</topology>
    </subcellularLocation>
</comment>
<dbReference type="NCBIfam" id="TIGR03462">
    <property type="entry name" value="CarR_dom_SF"/>
    <property type="match status" value="2"/>
</dbReference>
<dbReference type="EMBL" id="JBHTAS010000001">
    <property type="protein sequence ID" value="MFC7141131.1"/>
    <property type="molecule type" value="Genomic_DNA"/>
</dbReference>
<feature type="domain" description="Lycopene cyclase" evidence="9">
    <location>
        <begin position="18"/>
        <end position="98"/>
    </location>
</feature>
<dbReference type="Pfam" id="PF18916">
    <property type="entry name" value="Lycopene_cyc"/>
    <property type="match status" value="2"/>
</dbReference>
<keyword evidence="7" id="KW-0413">Isomerase</keyword>
<evidence type="ECO:0000256" key="4">
    <source>
        <dbReference type="ARBA" id="ARBA00022746"/>
    </source>
</evidence>
<evidence type="ECO:0000313" key="10">
    <source>
        <dbReference type="EMBL" id="MFC7141131.1"/>
    </source>
</evidence>
<evidence type="ECO:0000256" key="1">
    <source>
        <dbReference type="ARBA" id="ARBA00004141"/>
    </source>
</evidence>
<feature type="domain" description="Lycopene cyclase" evidence="9">
    <location>
        <begin position="142"/>
        <end position="227"/>
    </location>
</feature>
<evidence type="ECO:0000256" key="8">
    <source>
        <dbReference type="SAM" id="Phobius"/>
    </source>
</evidence>
<evidence type="ECO:0000313" key="11">
    <source>
        <dbReference type="Proteomes" id="UP001596432"/>
    </source>
</evidence>
<evidence type="ECO:0000259" key="9">
    <source>
        <dbReference type="Pfam" id="PF18916"/>
    </source>
</evidence>
<gene>
    <name evidence="10" type="ORF">ACFQMA_15005</name>
</gene>
<evidence type="ECO:0000256" key="6">
    <source>
        <dbReference type="ARBA" id="ARBA00023136"/>
    </source>
</evidence>
<feature type="transmembrane region" description="Helical" evidence="8">
    <location>
        <begin position="6"/>
        <end position="28"/>
    </location>
</feature>
<keyword evidence="6 8" id="KW-0472">Membrane</keyword>
<reference evidence="10 11" key="1">
    <citation type="journal article" date="2019" name="Int. J. Syst. Evol. Microbiol.">
        <title>The Global Catalogue of Microorganisms (GCM) 10K type strain sequencing project: providing services to taxonomists for standard genome sequencing and annotation.</title>
        <authorList>
            <consortium name="The Broad Institute Genomics Platform"/>
            <consortium name="The Broad Institute Genome Sequencing Center for Infectious Disease"/>
            <person name="Wu L."/>
            <person name="Ma J."/>
        </authorList>
    </citation>
    <scope>NUCLEOTIDE SEQUENCE [LARGE SCALE GENOMIC DNA]</scope>
    <source>
        <strain evidence="10 11">XZYJT29</strain>
    </source>
</reference>
<dbReference type="GeneID" id="78821440"/>
<dbReference type="GO" id="GO:0016020">
    <property type="term" value="C:membrane"/>
    <property type="evidence" value="ECO:0007669"/>
    <property type="project" value="UniProtKB-SubCell"/>
</dbReference>
<proteinExistence type="predicted"/>
<keyword evidence="11" id="KW-1185">Reference proteome</keyword>
<dbReference type="GO" id="GO:0045436">
    <property type="term" value="F:lycopene beta cyclase activity"/>
    <property type="evidence" value="ECO:0007669"/>
    <property type="project" value="UniProtKB-ARBA"/>
</dbReference>
<keyword evidence="4" id="KW-0125">Carotenoid biosynthesis</keyword>
<feature type="transmembrane region" description="Helical" evidence="8">
    <location>
        <begin position="35"/>
        <end position="54"/>
    </location>
</feature>
<dbReference type="AlphaFoldDB" id="A0ABD5Y617"/>
<evidence type="ECO:0000256" key="3">
    <source>
        <dbReference type="ARBA" id="ARBA00022692"/>
    </source>
</evidence>
<comment type="caution">
    <text evidence="10">The sequence shown here is derived from an EMBL/GenBank/DDBJ whole genome shotgun (WGS) entry which is preliminary data.</text>
</comment>
<feature type="transmembrane region" description="Helical" evidence="8">
    <location>
        <begin position="141"/>
        <end position="160"/>
    </location>
</feature>
<organism evidence="10 11">
    <name type="scientific">Halosimplex aquaticum</name>
    <dbReference type="NCBI Taxonomy" id="3026162"/>
    <lineage>
        <taxon>Archaea</taxon>
        <taxon>Methanobacteriati</taxon>
        <taxon>Methanobacteriota</taxon>
        <taxon>Stenosarchaea group</taxon>
        <taxon>Halobacteria</taxon>
        <taxon>Halobacteriales</taxon>
        <taxon>Haloarculaceae</taxon>
        <taxon>Halosimplex</taxon>
    </lineage>
</organism>
<feature type="transmembrane region" description="Helical" evidence="8">
    <location>
        <begin position="172"/>
        <end position="196"/>
    </location>
</feature>